<evidence type="ECO:0000313" key="2">
    <source>
        <dbReference type="Proteomes" id="UP000253805"/>
    </source>
</evidence>
<dbReference type="RefSeq" id="WP_114548384.1">
    <property type="nucleotide sequence ID" value="NZ_DBGDPA010000023.1"/>
</dbReference>
<name>A0A369P3K1_9ACTN</name>
<proteinExistence type="predicted"/>
<sequence length="606" mass="64655">MIANRLNQYAAQLDWNRVIGLVDVSKRHDATAGILVCDTKAYFYGGRNKPQKVWYDEVSRIAILRTEEGFDYGVKFELDSNADYLWKCDVVDCEAITKLIKSIKRINRAAAEEYSRVNLEYENEAAGIEVGGLTVGSRGVVNKVYDEERFHARQGHGFAAERANNLEDRLHGKKATIEGDNNVKNGPDRAIHQPDGAKVLIQSKYCATGRTSINGCFENGGSGEFRYFDSNGKPMVIEVASDTIEDARKAMAGKIENGQVKGVTDPEKAKEIVQPGHFTYQQAKNIAKAGNLDSIIYDAKSGAVISLSAFGVSASITLAISIWNGEEPTVALKNAAFSGIKIGGTTLVTTVLASQIAKSSISGAMTPSFQALAKTLSPKAYAALANAFRSGTTLTGGAAINSAAKLLKGNAITAVVTTAVLTSFDVKDIVLGRISGAQLAVNFAKTTTTVVGGTAGWLGGSTVGTMVLPGVGTVVGGLVGSLVAGGGLGVLIDKATGKFFDSDTDKMIRLIQAAFRDVSEEYLLSQDEAEKISDKLVAKINEKALKKMHSSKDRYWHARGIIEPLANEQVKIRPRIAAPSEDLMEESIDSVVMDIALELGGSGLDE</sequence>
<dbReference type="Proteomes" id="UP000253805">
    <property type="component" value="Unassembled WGS sequence"/>
</dbReference>
<comment type="caution">
    <text evidence="1">The sequence shown here is derived from an EMBL/GenBank/DDBJ whole genome shotgun (WGS) entry which is preliminary data.</text>
</comment>
<evidence type="ECO:0000313" key="1">
    <source>
        <dbReference type="EMBL" id="RDC46683.1"/>
    </source>
</evidence>
<dbReference type="AlphaFoldDB" id="A0A369P3K1"/>
<reference evidence="1 2" key="1">
    <citation type="journal article" date="2018" name="Elife">
        <title>Discovery and characterization of a prevalent human gut bacterial enzyme sufficient for the inactivation of a family of plant toxins.</title>
        <authorList>
            <person name="Koppel N."/>
            <person name="Bisanz J.E."/>
            <person name="Pandelia M.E."/>
            <person name="Turnbaugh P.J."/>
            <person name="Balskus E.P."/>
        </authorList>
    </citation>
    <scope>NUCLEOTIDE SEQUENCE [LARGE SCALE GENOMIC DNA]</scope>
    <source>
        <strain evidence="1 2">OB21 GAM 11</strain>
    </source>
</reference>
<protein>
    <submittedName>
        <fullName evidence="1">Uncharacterized protein</fullName>
    </submittedName>
</protein>
<dbReference type="EMBL" id="PPUT01000002">
    <property type="protein sequence ID" value="RDC46683.1"/>
    <property type="molecule type" value="Genomic_DNA"/>
</dbReference>
<organism evidence="1 2">
    <name type="scientific">Adlercreutzia equolifaciens subsp. celatus</name>
    <dbReference type="NCBI Taxonomy" id="394340"/>
    <lineage>
        <taxon>Bacteria</taxon>
        <taxon>Bacillati</taxon>
        <taxon>Actinomycetota</taxon>
        <taxon>Coriobacteriia</taxon>
        <taxon>Eggerthellales</taxon>
        <taxon>Eggerthellaceae</taxon>
        <taxon>Adlercreutzia</taxon>
    </lineage>
</organism>
<gene>
    <name evidence="1" type="ORF">C1850_01840</name>
</gene>
<accession>A0A369P3K1</accession>